<proteinExistence type="predicted"/>
<evidence type="ECO:0008006" key="2">
    <source>
        <dbReference type="Google" id="ProtNLM"/>
    </source>
</evidence>
<sequence length="179" mass="20052">GFAIANVEPLKSSRGVPYIAALPRIASEADVKSSFLVAERLRLCSGRYYALCDESGEFVGLESNGHDCRSQAQLHTHTNHYIFGEAAQWEGRREYGTLSERRRISAERRLGDLDQIDADSLLSLVRYHDGTPESILQTGEGRKTRTGACFVIDPSHRLMWYTSSISDYREAHSLSLEVT</sequence>
<feature type="non-terminal residue" evidence="1">
    <location>
        <position position="1"/>
    </location>
</feature>
<dbReference type="EMBL" id="BARS01006611">
    <property type="protein sequence ID" value="GAF71136.1"/>
    <property type="molecule type" value="Genomic_DNA"/>
</dbReference>
<name>X0S7F4_9ZZZZ</name>
<comment type="caution">
    <text evidence="1">The sequence shown here is derived from an EMBL/GenBank/DDBJ whole genome shotgun (WGS) entry which is preliminary data.</text>
</comment>
<accession>X0S7F4</accession>
<dbReference type="AlphaFoldDB" id="X0S7F4"/>
<organism evidence="1">
    <name type="scientific">marine sediment metagenome</name>
    <dbReference type="NCBI Taxonomy" id="412755"/>
    <lineage>
        <taxon>unclassified sequences</taxon>
        <taxon>metagenomes</taxon>
        <taxon>ecological metagenomes</taxon>
    </lineage>
</organism>
<protein>
    <recommendedName>
        <fullName evidence="2">Choloylglycine hydrolase/NAAA C-terminal domain-containing protein</fullName>
    </recommendedName>
</protein>
<reference evidence="1" key="1">
    <citation type="journal article" date="2014" name="Front. Microbiol.">
        <title>High frequency of phylogenetically diverse reductive dehalogenase-homologous genes in deep subseafloor sedimentary metagenomes.</title>
        <authorList>
            <person name="Kawai M."/>
            <person name="Futagami T."/>
            <person name="Toyoda A."/>
            <person name="Takaki Y."/>
            <person name="Nishi S."/>
            <person name="Hori S."/>
            <person name="Arai W."/>
            <person name="Tsubouchi T."/>
            <person name="Morono Y."/>
            <person name="Uchiyama I."/>
            <person name="Ito T."/>
            <person name="Fujiyama A."/>
            <person name="Inagaki F."/>
            <person name="Takami H."/>
        </authorList>
    </citation>
    <scope>NUCLEOTIDE SEQUENCE</scope>
    <source>
        <strain evidence="1">Expedition CK06-06</strain>
    </source>
</reference>
<gene>
    <name evidence="1" type="ORF">S01H1_12857</name>
</gene>
<dbReference type="Gene3D" id="3.60.60.10">
    <property type="entry name" value="Penicillin V Acylase, Chain A"/>
    <property type="match status" value="1"/>
</dbReference>
<evidence type="ECO:0000313" key="1">
    <source>
        <dbReference type="EMBL" id="GAF71136.1"/>
    </source>
</evidence>